<evidence type="ECO:0000313" key="1">
    <source>
        <dbReference type="EMBL" id="VEL38175.1"/>
    </source>
</evidence>
<sequence>MFTFQHLKSAWPALGFRATKPNREPESLAAPPPKLASLLHRWELEGTTCQFSWWWQPGSRAEPAND</sequence>
<dbReference type="AlphaFoldDB" id="A0A3S5B6W0"/>
<proteinExistence type="predicted"/>
<name>A0A3S5B6W0_9PLAT</name>
<organism evidence="1 2">
    <name type="scientific">Protopolystoma xenopodis</name>
    <dbReference type="NCBI Taxonomy" id="117903"/>
    <lineage>
        <taxon>Eukaryota</taxon>
        <taxon>Metazoa</taxon>
        <taxon>Spiralia</taxon>
        <taxon>Lophotrochozoa</taxon>
        <taxon>Platyhelminthes</taxon>
        <taxon>Monogenea</taxon>
        <taxon>Polyopisthocotylea</taxon>
        <taxon>Polystomatidea</taxon>
        <taxon>Polystomatidae</taxon>
        <taxon>Protopolystoma</taxon>
    </lineage>
</organism>
<keyword evidence="2" id="KW-1185">Reference proteome</keyword>
<dbReference type="Proteomes" id="UP000784294">
    <property type="component" value="Unassembled WGS sequence"/>
</dbReference>
<comment type="caution">
    <text evidence="1">The sequence shown here is derived from an EMBL/GenBank/DDBJ whole genome shotgun (WGS) entry which is preliminary data.</text>
</comment>
<dbReference type="EMBL" id="CAAALY010257123">
    <property type="protein sequence ID" value="VEL38175.1"/>
    <property type="molecule type" value="Genomic_DNA"/>
</dbReference>
<gene>
    <name evidence="1" type="ORF">PXEA_LOCUS31615</name>
</gene>
<accession>A0A3S5B6W0</accession>
<protein>
    <submittedName>
        <fullName evidence="1">Uncharacterized protein</fullName>
    </submittedName>
</protein>
<reference evidence="1" key="1">
    <citation type="submission" date="2018-11" db="EMBL/GenBank/DDBJ databases">
        <authorList>
            <consortium name="Pathogen Informatics"/>
        </authorList>
    </citation>
    <scope>NUCLEOTIDE SEQUENCE</scope>
</reference>
<evidence type="ECO:0000313" key="2">
    <source>
        <dbReference type="Proteomes" id="UP000784294"/>
    </source>
</evidence>